<reference evidence="1 2" key="1">
    <citation type="submission" date="2015-05" db="EMBL/GenBank/DDBJ databases">
        <title>Whole genome sequence and identification of bacterial endophytes from Costus igneus.</title>
        <authorList>
            <person name="Lee Y.P."/>
            <person name="Gan H.M."/>
            <person name="Eng W."/>
            <person name="Wheatley M.S."/>
            <person name="Caraballo A."/>
            <person name="Polter S."/>
            <person name="Savka M.A."/>
            <person name="Hudson A.O."/>
        </authorList>
    </citation>
    <scope>NUCLEOTIDE SEQUENCE [LARGE SCALE GENOMIC DNA]</scope>
    <source>
        <strain evidence="1 2">RIT375</strain>
    </source>
</reference>
<dbReference type="AlphaFoldDB" id="A0A0J1KP00"/>
<dbReference type="RefSeq" id="WP_047956693.1">
    <property type="nucleotide sequence ID" value="NZ_LDPG01000007.1"/>
</dbReference>
<accession>A0A0J1KP00</accession>
<gene>
    <name evidence="1" type="ORF">ABW01_13590</name>
</gene>
<evidence type="ECO:0000313" key="2">
    <source>
        <dbReference type="Proteomes" id="UP000035904"/>
    </source>
</evidence>
<dbReference type="PATRIC" id="fig|1392.242.peg.5757"/>
<dbReference type="Proteomes" id="UP000035904">
    <property type="component" value="Unassembled WGS sequence"/>
</dbReference>
<dbReference type="EMBL" id="LDPG01000007">
    <property type="protein sequence ID" value="KLV18400.1"/>
    <property type="molecule type" value="Genomic_DNA"/>
</dbReference>
<comment type="caution">
    <text evidence="1">The sequence shown here is derived from an EMBL/GenBank/DDBJ whole genome shotgun (WGS) entry which is preliminary data.</text>
</comment>
<sequence>MKFICLECAGSGKNMVSESQGVTTSCIACNETGELNFDFNKQDDVNKFIYILKENKHAESLVNVIGTLNVSQGEVELLKEAAAAAFKEKNTFALLLFIEKLDPVYAEQVLHELTRNEIAEVLTIYKYWLATGNFDKSTLDTFDLEPDELPLLKELFQGLYNASVDRFMSVNTSLNTGN</sequence>
<name>A0A0J1KP00_BACAN</name>
<organism evidence="1 2">
    <name type="scientific">Bacillus anthracis</name>
    <name type="common">anthrax bacterium</name>
    <dbReference type="NCBI Taxonomy" id="1392"/>
    <lineage>
        <taxon>Bacteria</taxon>
        <taxon>Bacillati</taxon>
        <taxon>Bacillota</taxon>
        <taxon>Bacilli</taxon>
        <taxon>Bacillales</taxon>
        <taxon>Bacillaceae</taxon>
        <taxon>Bacillus</taxon>
        <taxon>Bacillus cereus group</taxon>
    </lineage>
</organism>
<protein>
    <submittedName>
        <fullName evidence="1">Uncharacterized protein</fullName>
    </submittedName>
</protein>
<evidence type="ECO:0000313" key="1">
    <source>
        <dbReference type="EMBL" id="KLV18400.1"/>
    </source>
</evidence>
<proteinExistence type="predicted"/>